<organism evidence="2 3">
    <name type="scientific">Tanacetum coccineum</name>
    <dbReference type="NCBI Taxonomy" id="301880"/>
    <lineage>
        <taxon>Eukaryota</taxon>
        <taxon>Viridiplantae</taxon>
        <taxon>Streptophyta</taxon>
        <taxon>Embryophyta</taxon>
        <taxon>Tracheophyta</taxon>
        <taxon>Spermatophyta</taxon>
        <taxon>Magnoliopsida</taxon>
        <taxon>eudicotyledons</taxon>
        <taxon>Gunneridae</taxon>
        <taxon>Pentapetalae</taxon>
        <taxon>asterids</taxon>
        <taxon>campanulids</taxon>
        <taxon>Asterales</taxon>
        <taxon>Asteraceae</taxon>
        <taxon>Asteroideae</taxon>
        <taxon>Anthemideae</taxon>
        <taxon>Anthemidinae</taxon>
        <taxon>Tanacetum</taxon>
    </lineage>
</organism>
<feature type="compositionally biased region" description="Pro residues" evidence="1">
    <location>
        <begin position="196"/>
        <end position="214"/>
    </location>
</feature>
<comment type="caution">
    <text evidence="2">The sequence shown here is derived from an EMBL/GenBank/DDBJ whole genome shotgun (WGS) entry which is preliminary data.</text>
</comment>
<gene>
    <name evidence="2" type="ORF">Tco_1109956</name>
</gene>
<name>A0ABQ5IHK9_9ASTR</name>
<protein>
    <submittedName>
        <fullName evidence="2">Uncharacterized protein</fullName>
    </submittedName>
</protein>
<keyword evidence="3" id="KW-1185">Reference proteome</keyword>
<dbReference type="Proteomes" id="UP001151760">
    <property type="component" value="Unassembled WGS sequence"/>
</dbReference>
<dbReference type="EMBL" id="BQNB010020787">
    <property type="protein sequence ID" value="GJT99617.1"/>
    <property type="molecule type" value="Genomic_DNA"/>
</dbReference>
<feature type="region of interest" description="Disordered" evidence="1">
    <location>
        <begin position="293"/>
        <end position="324"/>
    </location>
</feature>
<feature type="compositionally biased region" description="Basic and acidic residues" evidence="1">
    <location>
        <begin position="184"/>
        <end position="194"/>
    </location>
</feature>
<proteinExistence type="predicted"/>
<evidence type="ECO:0000313" key="3">
    <source>
        <dbReference type="Proteomes" id="UP001151760"/>
    </source>
</evidence>
<evidence type="ECO:0000256" key="1">
    <source>
        <dbReference type="SAM" id="MobiDB-lite"/>
    </source>
</evidence>
<feature type="region of interest" description="Disordered" evidence="1">
    <location>
        <begin position="167"/>
        <end position="255"/>
    </location>
</feature>
<evidence type="ECO:0000313" key="2">
    <source>
        <dbReference type="EMBL" id="GJT99617.1"/>
    </source>
</evidence>
<reference evidence="2" key="2">
    <citation type="submission" date="2022-01" db="EMBL/GenBank/DDBJ databases">
        <authorList>
            <person name="Yamashiro T."/>
            <person name="Shiraishi A."/>
            <person name="Satake H."/>
            <person name="Nakayama K."/>
        </authorList>
    </citation>
    <scope>NUCLEOTIDE SEQUENCE</scope>
</reference>
<reference evidence="2" key="1">
    <citation type="journal article" date="2022" name="Int. J. Mol. Sci.">
        <title>Draft Genome of Tanacetum Coccineum: Genomic Comparison of Closely Related Tanacetum-Family Plants.</title>
        <authorList>
            <person name="Yamashiro T."/>
            <person name="Shiraishi A."/>
            <person name="Nakayama K."/>
            <person name="Satake H."/>
        </authorList>
    </citation>
    <scope>NUCLEOTIDE SEQUENCE</scope>
</reference>
<sequence>MKTHRTNPDDVAESQPLPTPSVLAGPNLEHSDVEITNPAIQPQPVLWIRIHSHSTYSLHTLKDVVFSSKHLTKDFSYGDQFIDDKPSEANNEKTTADTEAESMVYAPPTTTTSATTTITLPLPPQLQQGPSDPIIIKRIGELEELIANLVEENQALETRLHKQGNRINKLETMDLTQNDSEQTEETKKKSKQDSPKTPPRSPPSPPPNLLPPPSDASEGIWSHTEASDYAQAPPPPPPSSSTHQGGQSTSTAALSSSKIAASAEYSAWTTTGTRIKPLITMILDDLYMDDETTTDEQAYPSGEEVGHDISSQVKPKGRVGGNLS</sequence>
<accession>A0ABQ5IHK9</accession>
<feature type="region of interest" description="Disordered" evidence="1">
    <location>
        <begin position="1"/>
        <end position="27"/>
    </location>
</feature>
<feature type="compositionally biased region" description="Low complexity" evidence="1">
    <location>
        <begin position="240"/>
        <end position="255"/>
    </location>
</feature>